<accession>A0A7Z7MV90</accession>
<dbReference type="AlphaFoldDB" id="A0A7Z7MV90"/>
<evidence type="ECO:0000313" key="1">
    <source>
        <dbReference type="EMBL" id="SMB26053.1"/>
    </source>
</evidence>
<name>A0A7Z7MV90_9PROT</name>
<protein>
    <submittedName>
        <fullName evidence="1">Uncharacterized protein</fullName>
    </submittedName>
</protein>
<dbReference type="EMBL" id="LT837803">
    <property type="protein sequence ID" value="SMB26053.1"/>
    <property type="molecule type" value="Genomic_DNA"/>
</dbReference>
<proteinExistence type="predicted"/>
<gene>
    <name evidence="1" type="ORF">SDENCHOL_20043</name>
</gene>
<evidence type="ECO:0000313" key="2">
    <source>
        <dbReference type="Proteomes" id="UP000242886"/>
    </source>
</evidence>
<reference evidence="1" key="1">
    <citation type="submission" date="2017-03" db="EMBL/GenBank/DDBJ databases">
        <authorList>
            <consortium name="AG Boll"/>
        </authorList>
    </citation>
    <scope>NUCLEOTIDE SEQUENCE [LARGE SCALE GENOMIC DNA]</scope>
    <source>
        <strain evidence="1">Chol</strain>
    </source>
</reference>
<sequence>MRTKHSHLLTQDRAMNMNEVPRIKGWQCIGCGKVEAPQPCIGVCQDRLVELVDAANYDLALERIRALEALLNRVVLITPRAGEWERSYRLLQRQAREALGKQ</sequence>
<dbReference type="Proteomes" id="UP000242886">
    <property type="component" value="Chromosome SDENCHOL"/>
</dbReference>
<keyword evidence="2" id="KW-1185">Reference proteome</keyword>
<organism evidence="1 2">
    <name type="scientific">Sterolibacterium denitrificans</name>
    <dbReference type="NCBI Taxonomy" id="157592"/>
    <lineage>
        <taxon>Bacteria</taxon>
        <taxon>Pseudomonadati</taxon>
        <taxon>Pseudomonadota</taxon>
        <taxon>Betaproteobacteria</taxon>
        <taxon>Nitrosomonadales</taxon>
        <taxon>Sterolibacteriaceae</taxon>
        <taxon>Sterolibacterium</taxon>
    </lineage>
</organism>